<evidence type="ECO:0000256" key="13">
    <source>
        <dbReference type="ARBA" id="ARBA00023136"/>
    </source>
</evidence>
<comment type="catalytic activity">
    <reaction evidence="1">
        <text>ATP + protein L-histidine = ADP + protein N-phospho-L-histidine.</text>
        <dbReference type="EC" id="2.7.13.3"/>
    </reaction>
</comment>
<evidence type="ECO:0000256" key="11">
    <source>
        <dbReference type="ARBA" id="ARBA00022989"/>
    </source>
</evidence>
<comment type="caution">
    <text evidence="17">The sequence shown here is derived from an EMBL/GenBank/DDBJ whole genome shotgun (WGS) entry which is preliminary data.</text>
</comment>
<evidence type="ECO:0000256" key="5">
    <source>
        <dbReference type="ARBA" id="ARBA00022553"/>
    </source>
</evidence>
<keyword evidence="11 14" id="KW-1133">Transmembrane helix</keyword>
<keyword evidence="12" id="KW-0902">Two-component regulatory system</keyword>
<dbReference type="AlphaFoldDB" id="A0A848M8C9"/>
<dbReference type="InterPro" id="IPR003594">
    <property type="entry name" value="HATPase_dom"/>
</dbReference>
<dbReference type="Pfam" id="PF00512">
    <property type="entry name" value="HisKA"/>
    <property type="match status" value="1"/>
</dbReference>
<keyword evidence="7 14" id="KW-0812">Transmembrane</keyword>
<dbReference type="InterPro" id="IPR005467">
    <property type="entry name" value="His_kinase_dom"/>
</dbReference>
<evidence type="ECO:0000256" key="3">
    <source>
        <dbReference type="ARBA" id="ARBA00012438"/>
    </source>
</evidence>
<dbReference type="GO" id="GO:0005524">
    <property type="term" value="F:ATP binding"/>
    <property type="evidence" value="ECO:0007669"/>
    <property type="project" value="UniProtKB-KW"/>
</dbReference>
<dbReference type="SUPFAM" id="SSF55874">
    <property type="entry name" value="ATPase domain of HSP90 chaperone/DNA topoisomerase II/histidine kinase"/>
    <property type="match status" value="1"/>
</dbReference>
<dbReference type="PANTHER" id="PTHR45528">
    <property type="entry name" value="SENSOR HISTIDINE KINASE CPXA"/>
    <property type="match status" value="1"/>
</dbReference>
<feature type="transmembrane region" description="Helical" evidence="14">
    <location>
        <begin position="6"/>
        <end position="22"/>
    </location>
</feature>
<dbReference type="CDD" id="cd00082">
    <property type="entry name" value="HisKA"/>
    <property type="match status" value="1"/>
</dbReference>
<evidence type="ECO:0000313" key="17">
    <source>
        <dbReference type="EMBL" id="NMO96450.1"/>
    </source>
</evidence>
<evidence type="ECO:0000256" key="8">
    <source>
        <dbReference type="ARBA" id="ARBA00022741"/>
    </source>
</evidence>
<evidence type="ECO:0000256" key="1">
    <source>
        <dbReference type="ARBA" id="ARBA00000085"/>
    </source>
</evidence>
<keyword evidence="5" id="KW-0597">Phosphoprotein</keyword>
<dbReference type="InterPro" id="IPR050398">
    <property type="entry name" value="HssS/ArlS-like"/>
</dbReference>
<dbReference type="CDD" id="cd00075">
    <property type="entry name" value="HATPase"/>
    <property type="match status" value="1"/>
</dbReference>
<evidence type="ECO:0000259" key="16">
    <source>
        <dbReference type="PROSITE" id="PS50885"/>
    </source>
</evidence>
<keyword evidence="6" id="KW-0808">Transferase</keyword>
<dbReference type="GO" id="GO:0005886">
    <property type="term" value="C:plasma membrane"/>
    <property type="evidence" value="ECO:0007669"/>
    <property type="project" value="UniProtKB-SubCell"/>
</dbReference>
<evidence type="ECO:0000256" key="12">
    <source>
        <dbReference type="ARBA" id="ARBA00023012"/>
    </source>
</evidence>
<evidence type="ECO:0000256" key="6">
    <source>
        <dbReference type="ARBA" id="ARBA00022679"/>
    </source>
</evidence>
<feature type="transmembrane region" description="Helical" evidence="14">
    <location>
        <begin position="126"/>
        <end position="147"/>
    </location>
</feature>
<name>A0A848M8C9_PAELE</name>
<evidence type="ECO:0000256" key="7">
    <source>
        <dbReference type="ARBA" id="ARBA00022692"/>
    </source>
</evidence>
<dbReference type="PROSITE" id="PS50109">
    <property type="entry name" value="HIS_KIN"/>
    <property type="match status" value="1"/>
</dbReference>
<proteinExistence type="predicted"/>
<dbReference type="SUPFAM" id="SSF47384">
    <property type="entry name" value="Homodimeric domain of signal transducing histidine kinase"/>
    <property type="match status" value="1"/>
</dbReference>
<feature type="domain" description="HAMP" evidence="16">
    <location>
        <begin position="150"/>
        <end position="202"/>
    </location>
</feature>
<dbReference type="PRINTS" id="PR00344">
    <property type="entry name" value="BCTRLSENSOR"/>
</dbReference>
<dbReference type="SUPFAM" id="SSF158472">
    <property type="entry name" value="HAMP domain-like"/>
    <property type="match status" value="1"/>
</dbReference>
<sequence>MRLKVWAVVFFGVITLGFGYSWQQLQQMQWDSGVDIVAVNDVVKIAEREWGRLDQQAFADISFDYAVLDMDGAVLLRSTDGISTTVYDAIANRDTVADVMKGQSVVGKVIIPSTGGQAAQQTAANILTMAALVYAAAAAAGGFYWVYLNRTIISPFRQLQQFAQHVARGHLDLPLTMDRHNRFGAFTESFDLMRDELAAARQSEFEANQSKKELVASLSHDIKTPLSSIKAVSELMLVMTQDEKQQKQLRTIYHKAEQINLLVTDMFHATLEELEQLNVEVNETYSSVLSDMLDRADMDNRLKYEPIPEVMLLTDEGRLQQVLDNVLSNSYKYAGTPVTIEFSMQAETLDVTISDDGPGVPEEEMPLLFNKFYRGRNAENKSGAGLGLYISKYLMNRMGGGITCRNREGGGFTVTLSLRLA</sequence>
<dbReference type="InterPro" id="IPR003661">
    <property type="entry name" value="HisK_dim/P_dom"/>
</dbReference>
<dbReference type="Gene3D" id="6.10.340.10">
    <property type="match status" value="1"/>
</dbReference>
<reference evidence="17 18" key="1">
    <citation type="submission" date="2020-04" db="EMBL/GenBank/DDBJ databases">
        <title>Paenibacillus algicola sp. nov., a novel marine bacterium producing alginate lyase.</title>
        <authorList>
            <person name="Huang H."/>
        </authorList>
    </citation>
    <scope>NUCLEOTIDE SEQUENCE [LARGE SCALE GENOMIC DNA]</scope>
    <source>
        <strain evidence="17 18">L7-75</strain>
    </source>
</reference>
<evidence type="ECO:0000256" key="4">
    <source>
        <dbReference type="ARBA" id="ARBA00022475"/>
    </source>
</evidence>
<dbReference type="GO" id="GO:0000155">
    <property type="term" value="F:phosphorelay sensor kinase activity"/>
    <property type="evidence" value="ECO:0007669"/>
    <property type="project" value="InterPro"/>
</dbReference>
<keyword evidence="4" id="KW-1003">Cell membrane</keyword>
<dbReference type="Gene3D" id="3.30.565.10">
    <property type="entry name" value="Histidine kinase-like ATPase, C-terminal domain"/>
    <property type="match status" value="1"/>
</dbReference>
<keyword evidence="9 17" id="KW-0418">Kinase</keyword>
<evidence type="ECO:0000256" key="9">
    <source>
        <dbReference type="ARBA" id="ARBA00022777"/>
    </source>
</evidence>
<dbReference type="Gene3D" id="1.10.287.130">
    <property type="match status" value="1"/>
</dbReference>
<dbReference type="InterPro" id="IPR004358">
    <property type="entry name" value="Sig_transdc_His_kin-like_C"/>
</dbReference>
<evidence type="ECO:0000259" key="15">
    <source>
        <dbReference type="PROSITE" id="PS50109"/>
    </source>
</evidence>
<evidence type="ECO:0000256" key="10">
    <source>
        <dbReference type="ARBA" id="ARBA00022840"/>
    </source>
</evidence>
<keyword evidence="18" id="KW-1185">Reference proteome</keyword>
<dbReference type="Proteomes" id="UP000565468">
    <property type="component" value="Unassembled WGS sequence"/>
</dbReference>
<keyword evidence="8" id="KW-0547">Nucleotide-binding</keyword>
<keyword evidence="13 14" id="KW-0472">Membrane</keyword>
<feature type="domain" description="Histidine kinase" evidence="15">
    <location>
        <begin position="217"/>
        <end position="421"/>
    </location>
</feature>
<dbReference type="RefSeq" id="WP_169505231.1">
    <property type="nucleotide sequence ID" value="NZ_JABBPN010000009.1"/>
</dbReference>
<dbReference type="SMART" id="SM00388">
    <property type="entry name" value="HisKA"/>
    <property type="match status" value="1"/>
</dbReference>
<dbReference type="InterPro" id="IPR036097">
    <property type="entry name" value="HisK_dim/P_sf"/>
</dbReference>
<gene>
    <name evidence="17" type="ORF">HII30_11770</name>
</gene>
<organism evidence="17 18">
    <name type="scientific">Paenibacillus lemnae</name>
    <dbReference type="NCBI Taxonomy" id="1330551"/>
    <lineage>
        <taxon>Bacteria</taxon>
        <taxon>Bacillati</taxon>
        <taxon>Bacillota</taxon>
        <taxon>Bacilli</taxon>
        <taxon>Bacillales</taxon>
        <taxon>Paenibacillaceae</taxon>
        <taxon>Paenibacillus</taxon>
    </lineage>
</organism>
<dbReference type="CDD" id="cd06225">
    <property type="entry name" value="HAMP"/>
    <property type="match status" value="1"/>
</dbReference>
<evidence type="ECO:0000256" key="14">
    <source>
        <dbReference type="SAM" id="Phobius"/>
    </source>
</evidence>
<comment type="subcellular location">
    <subcellularLocation>
        <location evidence="2">Cell membrane</location>
        <topology evidence="2">Multi-pass membrane protein</topology>
    </subcellularLocation>
</comment>
<dbReference type="PROSITE" id="PS50885">
    <property type="entry name" value="HAMP"/>
    <property type="match status" value="1"/>
</dbReference>
<dbReference type="InterPro" id="IPR036890">
    <property type="entry name" value="HATPase_C_sf"/>
</dbReference>
<dbReference type="InterPro" id="IPR003660">
    <property type="entry name" value="HAMP_dom"/>
</dbReference>
<dbReference type="PANTHER" id="PTHR45528:SF1">
    <property type="entry name" value="SENSOR HISTIDINE KINASE CPXA"/>
    <property type="match status" value="1"/>
</dbReference>
<dbReference type="EC" id="2.7.13.3" evidence="3"/>
<evidence type="ECO:0000256" key="2">
    <source>
        <dbReference type="ARBA" id="ARBA00004651"/>
    </source>
</evidence>
<accession>A0A848M8C9</accession>
<dbReference type="SMART" id="SM00387">
    <property type="entry name" value="HATPase_c"/>
    <property type="match status" value="1"/>
</dbReference>
<evidence type="ECO:0000313" key="18">
    <source>
        <dbReference type="Proteomes" id="UP000565468"/>
    </source>
</evidence>
<dbReference type="Pfam" id="PF02518">
    <property type="entry name" value="HATPase_c"/>
    <property type="match status" value="1"/>
</dbReference>
<keyword evidence="10" id="KW-0067">ATP-binding</keyword>
<dbReference type="EMBL" id="JABBPN010000009">
    <property type="protein sequence ID" value="NMO96450.1"/>
    <property type="molecule type" value="Genomic_DNA"/>
</dbReference>
<protein>
    <recommendedName>
        <fullName evidence="3">histidine kinase</fullName>
        <ecNumber evidence="3">2.7.13.3</ecNumber>
    </recommendedName>
</protein>
<dbReference type="SMART" id="SM00304">
    <property type="entry name" value="HAMP"/>
    <property type="match status" value="1"/>
</dbReference>